<evidence type="ECO:0000256" key="5">
    <source>
        <dbReference type="ARBA" id="ARBA00022500"/>
    </source>
</evidence>
<dbReference type="Proteomes" id="UP000027931">
    <property type="component" value="Unassembled WGS sequence"/>
</dbReference>
<dbReference type="RefSeq" id="WP_038088866.1">
    <property type="nucleotide sequence ID" value="NZ_JMIR01000016.1"/>
</dbReference>
<dbReference type="GO" id="GO:0005886">
    <property type="term" value="C:plasma membrane"/>
    <property type="evidence" value="ECO:0007669"/>
    <property type="project" value="UniProtKB-SubCell"/>
</dbReference>
<name>A0A074LPB3_9BACL</name>
<dbReference type="GO" id="GO:0071978">
    <property type="term" value="P:bacterial-type flagellum-dependent swarming motility"/>
    <property type="evidence" value="ECO:0007669"/>
    <property type="project" value="TreeGrafter"/>
</dbReference>
<dbReference type="GO" id="GO:0006935">
    <property type="term" value="P:chemotaxis"/>
    <property type="evidence" value="ECO:0007669"/>
    <property type="project" value="UniProtKB-KW"/>
</dbReference>
<dbReference type="Pfam" id="PF03748">
    <property type="entry name" value="FliL"/>
    <property type="match status" value="1"/>
</dbReference>
<reference evidence="11 12" key="1">
    <citation type="journal article" date="2013" name="Int. J. Syst. Evol. Microbiol.">
        <title>Tumebacillus flagellatus sp. nov., an alpha-amylase/pullulanase-producing bacterium isolated from cassava wastewater.</title>
        <authorList>
            <person name="Wang Q."/>
            <person name="Xie N."/>
            <person name="Qin Y."/>
            <person name="Shen N."/>
            <person name="Zhu J."/>
            <person name="Mi H."/>
            <person name="Huang R."/>
        </authorList>
    </citation>
    <scope>NUCLEOTIDE SEQUENCE [LARGE SCALE GENOMIC DNA]</scope>
    <source>
        <strain evidence="11 12">GST4</strain>
    </source>
</reference>
<accession>A0A074LPB3</accession>
<evidence type="ECO:0000256" key="10">
    <source>
        <dbReference type="RuleBase" id="RU364125"/>
    </source>
</evidence>
<dbReference type="PANTHER" id="PTHR35091:SF2">
    <property type="entry name" value="FLAGELLAR PROTEIN FLIL"/>
    <property type="match status" value="1"/>
</dbReference>
<dbReference type="OrthoDB" id="2381796at2"/>
<dbReference type="EMBL" id="JMIR01000016">
    <property type="protein sequence ID" value="KEO82939.1"/>
    <property type="molecule type" value="Genomic_DNA"/>
</dbReference>
<evidence type="ECO:0000313" key="11">
    <source>
        <dbReference type="EMBL" id="KEO82939.1"/>
    </source>
</evidence>
<evidence type="ECO:0000256" key="2">
    <source>
        <dbReference type="ARBA" id="ARBA00004162"/>
    </source>
</evidence>
<gene>
    <name evidence="11" type="ORF">EL26_12650</name>
</gene>
<proteinExistence type="inferred from homology"/>
<keyword evidence="7 10" id="KW-0283">Flagellar rotation</keyword>
<comment type="caution">
    <text evidence="11">The sequence shown here is derived from an EMBL/GenBank/DDBJ whole genome shotgun (WGS) entry which is preliminary data.</text>
</comment>
<evidence type="ECO:0000256" key="7">
    <source>
        <dbReference type="ARBA" id="ARBA00022779"/>
    </source>
</evidence>
<keyword evidence="5 10" id="KW-0145">Chemotaxis</keyword>
<comment type="subcellular location">
    <subcellularLocation>
        <location evidence="2">Cell membrane</location>
        <topology evidence="2">Single-pass membrane protein</topology>
    </subcellularLocation>
</comment>
<keyword evidence="9 10" id="KW-0472">Membrane</keyword>
<evidence type="ECO:0000256" key="6">
    <source>
        <dbReference type="ARBA" id="ARBA00022692"/>
    </source>
</evidence>
<dbReference type="PANTHER" id="PTHR35091">
    <property type="entry name" value="FLAGELLAR PROTEIN FLIL"/>
    <property type="match status" value="1"/>
</dbReference>
<evidence type="ECO:0000313" key="12">
    <source>
        <dbReference type="Proteomes" id="UP000027931"/>
    </source>
</evidence>
<evidence type="ECO:0000256" key="1">
    <source>
        <dbReference type="ARBA" id="ARBA00002254"/>
    </source>
</evidence>
<keyword evidence="6" id="KW-0812">Transmembrane</keyword>
<comment type="function">
    <text evidence="1 10">Controls the rotational direction of flagella during chemotaxis.</text>
</comment>
<comment type="similarity">
    <text evidence="3 10">Belongs to the FliL family.</text>
</comment>
<dbReference type="STRING" id="1157490.EL26_12650"/>
<keyword evidence="8" id="KW-1133">Transmembrane helix</keyword>
<protein>
    <recommendedName>
        <fullName evidence="10">Flagellar protein FliL</fullName>
    </recommendedName>
</protein>
<organism evidence="11 12">
    <name type="scientific">Tumebacillus flagellatus</name>
    <dbReference type="NCBI Taxonomy" id="1157490"/>
    <lineage>
        <taxon>Bacteria</taxon>
        <taxon>Bacillati</taxon>
        <taxon>Bacillota</taxon>
        <taxon>Bacilli</taxon>
        <taxon>Bacillales</taxon>
        <taxon>Alicyclobacillaceae</taxon>
        <taxon>Tumebacillus</taxon>
    </lineage>
</organism>
<dbReference type="InterPro" id="IPR005503">
    <property type="entry name" value="FliL"/>
</dbReference>
<sequence>MFGAKSADEPKVPSAKELLASQFDIGKMTTNLAGNSLIQATISIQGDSSKMKTELEERKVQVRDIINAVLHKTTQADLEKAEGIELLKVNLIGELNKVMLEGKVTNVYISDIVVQ</sequence>
<evidence type="ECO:0000256" key="3">
    <source>
        <dbReference type="ARBA" id="ARBA00008281"/>
    </source>
</evidence>
<dbReference type="eggNOG" id="COG1580">
    <property type="taxonomic scope" value="Bacteria"/>
</dbReference>
<dbReference type="GO" id="GO:0009425">
    <property type="term" value="C:bacterial-type flagellum basal body"/>
    <property type="evidence" value="ECO:0007669"/>
    <property type="project" value="InterPro"/>
</dbReference>
<dbReference type="AlphaFoldDB" id="A0A074LPB3"/>
<keyword evidence="4 10" id="KW-1003">Cell membrane</keyword>
<evidence type="ECO:0000256" key="8">
    <source>
        <dbReference type="ARBA" id="ARBA00022989"/>
    </source>
</evidence>
<keyword evidence="12" id="KW-1185">Reference proteome</keyword>
<evidence type="ECO:0000256" key="9">
    <source>
        <dbReference type="ARBA" id="ARBA00023136"/>
    </source>
</evidence>
<evidence type="ECO:0000256" key="4">
    <source>
        <dbReference type="ARBA" id="ARBA00022475"/>
    </source>
</evidence>